<dbReference type="Gene3D" id="3.40.50.150">
    <property type="entry name" value="Vaccinia Virus protein VP39"/>
    <property type="match status" value="1"/>
</dbReference>
<gene>
    <name evidence="2" type="ORF">HW556_10410</name>
</gene>
<organism evidence="2 3">
    <name type="scientific">Hymenobacter terrestris</name>
    <dbReference type="NCBI Taxonomy" id="2748310"/>
    <lineage>
        <taxon>Bacteria</taxon>
        <taxon>Pseudomonadati</taxon>
        <taxon>Bacteroidota</taxon>
        <taxon>Cytophagia</taxon>
        <taxon>Cytophagales</taxon>
        <taxon>Hymenobacteraceae</taxon>
        <taxon>Hymenobacter</taxon>
    </lineage>
</organism>
<dbReference type="Proteomes" id="UP000626554">
    <property type="component" value="Unassembled WGS sequence"/>
</dbReference>
<reference evidence="2 3" key="1">
    <citation type="submission" date="2020-05" db="EMBL/GenBank/DDBJ databases">
        <title>Hymenobacter terrestris sp. nov. and Hymenobacter lapidiphilus sp. nov., isolated from regoliths in Antarctica.</title>
        <authorList>
            <person name="Sedlacek I."/>
            <person name="Pantucek R."/>
            <person name="Zeman M."/>
            <person name="Holochova P."/>
            <person name="Kralova S."/>
            <person name="Stankova E."/>
            <person name="Sedo O."/>
            <person name="Micenkova L."/>
            <person name="Svec P."/>
            <person name="Gupta V."/>
            <person name="Sood U."/>
            <person name="Korpole U.S."/>
            <person name="Lal R."/>
        </authorList>
    </citation>
    <scope>NUCLEOTIDE SEQUENCE [LARGE SCALE GENOMIC DNA]</scope>
    <source>
        <strain evidence="2 3">P5252</strain>
    </source>
</reference>
<protein>
    <submittedName>
        <fullName evidence="2">Class I SAM-dependent methyltransferase</fullName>
    </submittedName>
</protein>
<keyword evidence="1" id="KW-1133">Transmembrane helix</keyword>
<sequence>MKLRLQLFEFEDLPWFPKVIRAGMMDYLRFMISALGTYRPIVPLLLAALRHTGQTRVLELGAGAGGGTAGVLRDLRASGLPEARVCLTDLYPQPAAWQPLQAATPGLEFELAPVNALAVPADLPGFRTIFSAFHHFPPAAAEALLADAVRQRTGIGVFEGAGKHWLELLLAVSVLPVAQLLITPFIRPFRLSRLFFTYMVPLIPLFTIWDGCVSILRMYPPEKLLDLAHRADPEGTFAWQAGKVRHWWGPQVTYLIGVPRAAREDGEQEESKNVIQRVAKNLACKSL</sequence>
<keyword evidence="3" id="KW-1185">Reference proteome</keyword>
<keyword evidence="1" id="KW-0472">Membrane</keyword>
<evidence type="ECO:0000313" key="3">
    <source>
        <dbReference type="Proteomes" id="UP000626554"/>
    </source>
</evidence>
<keyword evidence="1" id="KW-0812">Transmembrane</keyword>
<proteinExistence type="predicted"/>
<keyword evidence="2" id="KW-0808">Transferase</keyword>
<dbReference type="SUPFAM" id="SSF53335">
    <property type="entry name" value="S-adenosyl-L-methionine-dependent methyltransferases"/>
    <property type="match status" value="1"/>
</dbReference>
<keyword evidence="2" id="KW-0489">Methyltransferase</keyword>
<dbReference type="GO" id="GO:0032259">
    <property type="term" value="P:methylation"/>
    <property type="evidence" value="ECO:0007669"/>
    <property type="project" value="UniProtKB-KW"/>
</dbReference>
<accession>A0ABX2Q4Q9</accession>
<dbReference type="InterPro" id="IPR029063">
    <property type="entry name" value="SAM-dependent_MTases_sf"/>
</dbReference>
<name>A0ABX2Q4Q9_9BACT</name>
<dbReference type="GO" id="GO:0008168">
    <property type="term" value="F:methyltransferase activity"/>
    <property type="evidence" value="ECO:0007669"/>
    <property type="project" value="UniProtKB-KW"/>
</dbReference>
<comment type="caution">
    <text evidence="2">The sequence shown here is derived from an EMBL/GenBank/DDBJ whole genome shotgun (WGS) entry which is preliminary data.</text>
</comment>
<feature type="transmembrane region" description="Helical" evidence="1">
    <location>
        <begin position="195"/>
        <end position="216"/>
    </location>
</feature>
<evidence type="ECO:0000313" key="2">
    <source>
        <dbReference type="EMBL" id="NVO85290.1"/>
    </source>
</evidence>
<evidence type="ECO:0000256" key="1">
    <source>
        <dbReference type="SAM" id="Phobius"/>
    </source>
</evidence>
<dbReference type="EMBL" id="JABKAV010000026">
    <property type="protein sequence ID" value="NVO85290.1"/>
    <property type="molecule type" value="Genomic_DNA"/>
</dbReference>
<dbReference type="RefSeq" id="WP_176899958.1">
    <property type="nucleotide sequence ID" value="NZ_JABKAV010000026.1"/>
</dbReference>